<keyword evidence="8" id="KW-0732">Signal</keyword>
<dbReference type="GO" id="GO:0015562">
    <property type="term" value="F:efflux transmembrane transporter activity"/>
    <property type="evidence" value="ECO:0007669"/>
    <property type="project" value="InterPro"/>
</dbReference>
<keyword evidence="7" id="KW-0998">Cell outer membrane</keyword>
<evidence type="ECO:0000256" key="6">
    <source>
        <dbReference type="ARBA" id="ARBA00023136"/>
    </source>
</evidence>
<keyword evidence="6" id="KW-0472">Membrane</keyword>
<dbReference type="Proteomes" id="UP000297225">
    <property type="component" value="Unassembled WGS sequence"/>
</dbReference>
<evidence type="ECO:0000313" key="10">
    <source>
        <dbReference type="Proteomes" id="UP000297225"/>
    </source>
</evidence>
<dbReference type="AlphaFoldDB" id="A0A4Y8WP65"/>
<dbReference type="EMBL" id="SPNC01000087">
    <property type="protein sequence ID" value="TFH94773.1"/>
    <property type="molecule type" value="Genomic_DNA"/>
</dbReference>
<comment type="caution">
    <text evidence="9">The sequence shown here is derived from an EMBL/GenBank/DDBJ whole genome shotgun (WGS) entry which is preliminary data.</text>
</comment>
<evidence type="ECO:0000256" key="2">
    <source>
        <dbReference type="ARBA" id="ARBA00007613"/>
    </source>
</evidence>
<sequence>MKKIFLWLAISVVALSASAQQKLSLIQMNLAECIAYAQENSPLLLPLPAQLEMLQIDYQAARSAFLPSLNAQIGQNFSFGRSQGRDFVYTNTSSANTSFSLGVDVPIFNGGQRWYQLKKSDAARATGDYIVRDVEDNIALTVTQSYIQLMLAKQLAATAVENLALTQKHLDEIKKQVEVGRAAAAQQIDIESQLGRDQLAVTETAADVVRATRILLLDMGFDPNKMSENEIDFVELTPEEVIAKLEQTTPRQVDAAWVLPATAKLEKELELSDYDVKIAKSALWPSLSLSGGYSNGYYYTFGEKNKMLNQPFQNQLKDNGRYFVGLSLSIPIYNRGQVRRQIRVAELQQANLRSQLVQKRINDDRNVLLARTDLEKADEQYRVARESLALSTRALEVADTQYTAGRIGTYEWEQSKNRRLQAQASYLQAIYNRLLRTINLTYFHTGVIRSDW</sequence>
<dbReference type="SUPFAM" id="SSF56954">
    <property type="entry name" value="Outer membrane efflux proteins (OEP)"/>
    <property type="match status" value="1"/>
</dbReference>
<feature type="chain" id="PRO_5021409561" evidence="8">
    <location>
        <begin position="20"/>
        <end position="452"/>
    </location>
</feature>
<dbReference type="InterPro" id="IPR003423">
    <property type="entry name" value="OMP_efflux"/>
</dbReference>
<dbReference type="Pfam" id="PF02321">
    <property type="entry name" value="OEP"/>
    <property type="match status" value="2"/>
</dbReference>
<dbReference type="STRING" id="1122973.GCA_000379925_00542"/>
<comment type="similarity">
    <text evidence="2">Belongs to the outer membrane factor (OMF) (TC 1.B.17) family.</text>
</comment>
<evidence type="ECO:0000256" key="8">
    <source>
        <dbReference type="SAM" id="SignalP"/>
    </source>
</evidence>
<dbReference type="GO" id="GO:0015288">
    <property type="term" value="F:porin activity"/>
    <property type="evidence" value="ECO:0007669"/>
    <property type="project" value="TreeGrafter"/>
</dbReference>
<organism evidence="9 10">
    <name type="scientific">Porphyromonas levii</name>
    <dbReference type="NCBI Taxonomy" id="28114"/>
    <lineage>
        <taxon>Bacteria</taxon>
        <taxon>Pseudomonadati</taxon>
        <taxon>Bacteroidota</taxon>
        <taxon>Bacteroidia</taxon>
        <taxon>Bacteroidales</taxon>
        <taxon>Porphyromonadaceae</taxon>
        <taxon>Porphyromonas</taxon>
    </lineage>
</organism>
<reference evidence="9 10" key="1">
    <citation type="submission" date="2019-03" db="EMBL/GenBank/DDBJ databases">
        <title>Porphyromonas levii Isolated from the Uterus of Dairy Cows.</title>
        <authorList>
            <person name="Francis A.M."/>
        </authorList>
    </citation>
    <scope>NUCLEOTIDE SEQUENCE [LARGE SCALE GENOMIC DNA]</scope>
    <source>
        <strain evidence="9 10">AF5678</strain>
    </source>
</reference>
<evidence type="ECO:0000256" key="4">
    <source>
        <dbReference type="ARBA" id="ARBA00022452"/>
    </source>
</evidence>
<comment type="subcellular location">
    <subcellularLocation>
        <location evidence="1">Cell outer membrane</location>
    </subcellularLocation>
</comment>
<dbReference type="PANTHER" id="PTHR30026">
    <property type="entry name" value="OUTER MEMBRANE PROTEIN TOLC"/>
    <property type="match status" value="1"/>
</dbReference>
<dbReference type="GO" id="GO:1990281">
    <property type="term" value="C:efflux pump complex"/>
    <property type="evidence" value="ECO:0007669"/>
    <property type="project" value="TreeGrafter"/>
</dbReference>
<evidence type="ECO:0000256" key="7">
    <source>
        <dbReference type="ARBA" id="ARBA00023237"/>
    </source>
</evidence>
<keyword evidence="3" id="KW-0813">Transport</keyword>
<evidence type="ECO:0000313" key="9">
    <source>
        <dbReference type="EMBL" id="TFH94773.1"/>
    </source>
</evidence>
<protein>
    <submittedName>
        <fullName evidence="9">TolC family protein</fullName>
    </submittedName>
</protein>
<dbReference type="InterPro" id="IPR051906">
    <property type="entry name" value="TolC-like"/>
</dbReference>
<keyword evidence="10" id="KW-1185">Reference proteome</keyword>
<proteinExistence type="inferred from homology"/>
<evidence type="ECO:0000256" key="3">
    <source>
        <dbReference type="ARBA" id="ARBA00022448"/>
    </source>
</evidence>
<evidence type="ECO:0000256" key="1">
    <source>
        <dbReference type="ARBA" id="ARBA00004442"/>
    </source>
</evidence>
<name>A0A4Y8WP65_9PORP</name>
<keyword evidence="4" id="KW-1134">Transmembrane beta strand</keyword>
<dbReference type="PANTHER" id="PTHR30026:SF20">
    <property type="entry name" value="OUTER MEMBRANE PROTEIN TOLC"/>
    <property type="match status" value="1"/>
</dbReference>
<evidence type="ECO:0000256" key="5">
    <source>
        <dbReference type="ARBA" id="ARBA00022692"/>
    </source>
</evidence>
<gene>
    <name evidence="9" type="ORF">E4P47_06160</name>
</gene>
<keyword evidence="5" id="KW-0812">Transmembrane</keyword>
<accession>A0A4Y8WP65</accession>
<feature type="signal peptide" evidence="8">
    <location>
        <begin position="1"/>
        <end position="19"/>
    </location>
</feature>
<dbReference type="GO" id="GO:0009279">
    <property type="term" value="C:cell outer membrane"/>
    <property type="evidence" value="ECO:0007669"/>
    <property type="project" value="UniProtKB-SubCell"/>
</dbReference>
<dbReference type="RefSeq" id="WP_134852630.1">
    <property type="nucleotide sequence ID" value="NZ_CP197400.1"/>
</dbReference>
<dbReference type="Gene3D" id="1.20.1600.10">
    <property type="entry name" value="Outer membrane efflux proteins (OEP)"/>
    <property type="match status" value="1"/>
</dbReference>